<protein>
    <submittedName>
        <fullName evidence="5">Phosphoesterase</fullName>
        <ecNumber evidence="5">3.1.-.-</ecNumber>
    </submittedName>
</protein>
<dbReference type="PANTHER" id="PTHR31302:SF31">
    <property type="entry name" value="PHOSPHODIESTERASE YAEI"/>
    <property type="match status" value="1"/>
</dbReference>
<dbReference type="GO" id="GO:0046872">
    <property type="term" value="F:metal ion binding"/>
    <property type="evidence" value="ECO:0007669"/>
    <property type="project" value="UniProtKB-KW"/>
</dbReference>
<dbReference type="RefSeq" id="WP_172676204.1">
    <property type="nucleotide sequence ID" value="NZ_CYZV01000084.1"/>
</dbReference>
<keyword evidence="3" id="KW-1133">Transmembrane helix</keyword>
<dbReference type="InterPro" id="IPR051158">
    <property type="entry name" value="Metallophosphoesterase_sf"/>
</dbReference>
<dbReference type="PANTHER" id="PTHR31302">
    <property type="entry name" value="TRANSMEMBRANE PROTEIN WITH METALLOPHOSPHOESTERASE DOMAIN-RELATED"/>
    <property type="match status" value="1"/>
</dbReference>
<keyword evidence="2 5" id="KW-0378">Hydrolase</keyword>
<evidence type="ECO:0000313" key="5">
    <source>
        <dbReference type="EMBL" id="CUO90810.1"/>
    </source>
</evidence>
<evidence type="ECO:0000256" key="2">
    <source>
        <dbReference type="ARBA" id="ARBA00022801"/>
    </source>
</evidence>
<evidence type="ECO:0000256" key="1">
    <source>
        <dbReference type="ARBA" id="ARBA00022723"/>
    </source>
</evidence>
<keyword evidence="1" id="KW-0479">Metal-binding</keyword>
<dbReference type="AlphaFoldDB" id="A0A174J122"/>
<accession>A0A174J122</accession>
<dbReference type="Proteomes" id="UP000095558">
    <property type="component" value="Unassembled WGS sequence"/>
</dbReference>
<dbReference type="Pfam" id="PF00149">
    <property type="entry name" value="Metallophos"/>
    <property type="match status" value="1"/>
</dbReference>
<sequence length="290" mass="32792">MKGKNKKVVSLVCLILVVMFICIYFIVKVDIINYSISDEKVPQEFNDFKIVQISDFHSKGYKDTTNIIINKIEKINPDIIVMTGDMIRWDVENIGELEKLINELTPKYPTYYINGNHEELAEILKGEEYSAFLDNIKLLGVTVIKDNYVEVTKEGQSINLYEVDIPLDGPTGLYMTREELDDNYIKEILPQPDSSKFNILLAHNPLFIEEYSDWGADLVLSGHMHGGIIRIPIIGVGIASPEGNYFPKYDAGEFKVDDTTMIVNRGIGTSSSGLRVFNKPEISVITLKSK</sequence>
<reference evidence="5 6" key="1">
    <citation type="submission" date="2015-09" db="EMBL/GenBank/DDBJ databases">
        <authorList>
            <consortium name="Pathogen Informatics"/>
        </authorList>
    </citation>
    <scope>NUCLEOTIDE SEQUENCE [LARGE SCALE GENOMIC DNA]</scope>
    <source>
        <strain evidence="5 6">2789STDY5834855</strain>
    </source>
</reference>
<dbReference type="GO" id="GO:0016020">
    <property type="term" value="C:membrane"/>
    <property type="evidence" value="ECO:0007669"/>
    <property type="project" value="GOC"/>
</dbReference>
<dbReference type="EMBL" id="CYZV01000084">
    <property type="protein sequence ID" value="CUO90810.1"/>
    <property type="molecule type" value="Genomic_DNA"/>
</dbReference>
<dbReference type="GO" id="GO:0008758">
    <property type="term" value="F:UDP-2,3-diacylglucosamine hydrolase activity"/>
    <property type="evidence" value="ECO:0007669"/>
    <property type="project" value="TreeGrafter"/>
</dbReference>
<dbReference type="GO" id="GO:0009245">
    <property type="term" value="P:lipid A biosynthetic process"/>
    <property type="evidence" value="ECO:0007669"/>
    <property type="project" value="TreeGrafter"/>
</dbReference>
<feature type="transmembrane region" description="Helical" evidence="3">
    <location>
        <begin position="7"/>
        <end position="27"/>
    </location>
</feature>
<evidence type="ECO:0000313" key="6">
    <source>
        <dbReference type="Proteomes" id="UP000095558"/>
    </source>
</evidence>
<gene>
    <name evidence="5" type="ORF">ERS852470_03686</name>
</gene>
<feature type="domain" description="Calcineurin-like phosphoesterase" evidence="4">
    <location>
        <begin position="48"/>
        <end position="226"/>
    </location>
</feature>
<evidence type="ECO:0000259" key="4">
    <source>
        <dbReference type="Pfam" id="PF00149"/>
    </source>
</evidence>
<keyword evidence="3" id="KW-0472">Membrane</keyword>
<dbReference type="EC" id="3.1.-.-" evidence="5"/>
<keyword evidence="3" id="KW-0812">Transmembrane</keyword>
<organism evidence="5 6">
    <name type="scientific">Clostridium disporicum</name>
    <dbReference type="NCBI Taxonomy" id="84024"/>
    <lineage>
        <taxon>Bacteria</taxon>
        <taxon>Bacillati</taxon>
        <taxon>Bacillota</taxon>
        <taxon>Clostridia</taxon>
        <taxon>Eubacteriales</taxon>
        <taxon>Clostridiaceae</taxon>
        <taxon>Clostridium</taxon>
    </lineage>
</organism>
<dbReference type="InterPro" id="IPR029052">
    <property type="entry name" value="Metallo-depent_PP-like"/>
</dbReference>
<dbReference type="Gene3D" id="3.60.21.10">
    <property type="match status" value="1"/>
</dbReference>
<dbReference type="InterPro" id="IPR004843">
    <property type="entry name" value="Calcineurin-like_PHP"/>
</dbReference>
<evidence type="ECO:0000256" key="3">
    <source>
        <dbReference type="SAM" id="Phobius"/>
    </source>
</evidence>
<proteinExistence type="predicted"/>
<dbReference type="SUPFAM" id="SSF56300">
    <property type="entry name" value="Metallo-dependent phosphatases"/>
    <property type="match status" value="1"/>
</dbReference>
<name>A0A174J122_9CLOT</name>